<dbReference type="PANTHER" id="PTHR30627">
    <property type="entry name" value="PEPTIDOGLYCAN D,D-TRANSPEPTIDASE"/>
    <property type="match status" value="1"/>
</dbReference>
<evidence type="ECO:0000256" key="4">
    <source>
        <dbReference type="ARBA" id="ARBA00007171"/>
    </source>
</evidence>
<feature type="domain" description="Penicillin-binding protein transpeptidase" evidence="15">
    <location>
        <begin position="338"/>
        <end position="666"/>
    </location>
</feature>
<evidence type="ECO:0000256" key="5">
    <source>
        <dbReference type="ARBA" id="ARBA00012448"/>
    </source>
</evidence>
<dbReference type="EMBL" id="JAROAS010000010">
    <property type="protein sequence ID" value="MED4127923.1"/>
    <property type="molecule type" value="Genomic_DNA"/>
</dbReference>
<dbReference type="InterPro" id="IPR012338">
    <property type="entry name" value="Beta-lactam/transpept-like"/>
</dbReference>
<dbReference type="Pfam" id="PF00905">
    <property type="entry name" value="Transpeptidase"/>
    <property type="match status" value="1"/>
</dbReference>
<evidence type="ECO:0000313" key="18">
    <source>
        <dbReference type="Proteomes" id="UP001341820"/>
    </source>
</evidence>
<keyword evidence="18" id="KW-1185">Reference proteome</keyword>
<keyword evidence="8" id="KW-0133">Cell shape</keyword>
<dbReference type="Gene3D" id="1.10.10.1230">
    <property type="entry name" value="Penicillin-binding protein, N-terminal non-catalytic domain, head sub-domain"/>
    <property type="match status" value="1"/>
</dbReference>
<keyword evidence="11 14" id="KW-0472">Membrane</keyword>
<evidence type="ECO:0000256" key="8">
    <source>
        <dbReference type="ARBA" id="ARBA00022960"/>
    </source>
</evidence>
<comment type="subcellular location">
    <subcellularLocation>
        <location evidence="2">Cell membrane</location>
    </subcellularLocation>
    <subcellularLocation>
        <location evidence="1">Membrane</location>
        <topology evidence="1">Single-pass membrane protein</topology>
    </subcellularLocation>
</comment>
<evidence type="ECO:0000259" key="16">
    <source>
        <dbReference type="Pfam" id="PF03717"/>
    </source>
</evidence>
<feature type="domain" description="Penicillin-binding protein dimerisation" evidence="16">
    <location>
        <begin position="59"/>
        <end position="279"/>
    </location>
</feature>
<dbReference type="Pfam" id="PF03717">
    <property type="entry name" value="PBP_dimer"/>
    <property type="match status" value="1"/>
</dbReference>
<evidence type="ECO:0000256" key="9">
    <source>
        <dbReference type="ARBA" id="ARBA00022984"/>
    </source>
</evidence>
<dbReference type="InterPro" id="IPR036138">
    <property type="entry name" value="PBP_dimer_sf"/>
</dbReference>
<evidence type="ECO:0000256" key="13">
    <source>
        <dbReference type="ARBA" id="ARBA00034000"/>
    </source>
</evidence>
<keyword evidence="9" id="KW-0573">Peptidoglycan synthesis</keyword>
<keyword evidence="12" id="KW-0961">Cell wall biogenesis/degradation</keyword>
<comment type="similarity">
    <text evidence="4">Belongs to the transpeptidase family.</text>
</comment>
<dbReference type="EC" id="3.4.16.4" evidence="5"/>
<evidence type="ECO:0000256" key="11">
    <source>
        <dbReference type="ARBA" id="ARBA00023136"/>
    </source>
</evidence>
<keyword evidence="7 14" id="KW-0812">Transmembrane</keyword>
<protein>
    <recommendedName>
        <fullName evidence="5">serine-type D-Ala-D-Ala carboxypeptidase</fullName>
        <ecNumber evidence="5">3.4.16.4</ecNumber>
    </recommendedName>
</protein>
<evidence type="ECO:0000313" key="17">
    <source>
        <dbReference type="EMBL" id="MED4127923.1"/>
    </source>
</evidence>
<comment type="catalytic activity">
    <reaction evidence="13">
        <text>Preferential cleavage: (Ac)2-L-Lys-D-Ala-|-D-Ala. Also transpeptidation of peptidyl-alanyl moieties that are N-acyl substituents of D-alanine.</text>
        <dbReference type="EC" id="3.4.16.4"/>
    </reaction>
</comment>
<evidence type="ECO:0000256" key="7">
    <source>
        <dbReference type="ARBA" id="ARBA00022692"/>
    </source>
</evidence>
<evidence type="ECO:0000256" key="12">
    <source>
        <dbReference type="ARBA" id="ARBA00023316"/>
    </source>
</evidence>
<name>A0ABU6NIB1_9BACI</name>
<sequence>MGESKNNKKHHVSLRLNILFLAVFLLFSALILRLGLVQIVNGEEYEEELKHVSNQTALIDAPRGIFTDRYGYPVVENSLELSVTYTNPGNQSGGDMIEIAEEVAKFITVDTENLRDRDKREYYYTKLEPQERRALIEDIEYSDEDETTEYQRMIDAISDEMIANYSEEEEQVIAIFSHMLRGTNGSPQRIKQGLTDEEAPKLAEHLDRLPNINIQRDSVREYVYGDTLKNIYGRVGSIQTESVDDYLARGYMRSDLVGNSFLEKQYEDVLRGQKAEVVRTNTREGSGPMEQLIEETPGSRGNDLVLSIDMEYQQILDDIVERQVLQNQGIFVQDASSYAVVMDPKTGDILAMSGFQKERGEEGFSNPAGVFQYAFEPGSVIKGASVLAGLNEGVITPSTVIHDRPLEFSGGITKRSFSRNIGHVALREAMAQSSNVYMFEIALRMADYNYSNGANIFGQSKANEVLEEVRYYFHQFGLGTETGIDLPSETTGISRDGVAESGLLLDFMIGQYDTYTTLQLAQYVSTIANDGVRMRPRLVTEIVEANPNGDGDGAVVRANTPEVLNTLDMSQSDIAAVQDSFRAVITHPRGTGREISNSLNIAAKTGTAQTAIYEDGRQVAKTNNLSIVGYAPYDDPEISFAVMTPHATVVQRGTSKISEKIAADLTEAYYDLQDERNGPEEVDSVVEEVDLFDEQ</sequence>
<dbReference type="Proteomes" id="UP001341820">
    <property type="component" value="Unassembled WGS sequence"/>
</dbReference>
<comment type="caution">
    <text evidence="17">The sequence shown here is derived from an EMBL/GenBank/DDBJ whole genome shotgun (WGS) entry which is preliminary data.</text>
</comment>
<dbReference type="InterPro" id="IPR050515">
    <property type="entry name" value="Beta-lactam/transpept"/>
</dbReference>
<evidence type="ECO:0000256" key="6">
    <source>
        <dbReference type="ARBA" id="ARBA00022475"/>
    </source>
</evidence>
<evidence type="ECO:0000256" key="1">
    <source>
        <dbReference type="ARBA" id="ARBA00004167"/>
    </source>
</evidence>
<keyword evidence="6" id="KW-1003">Cell membrane</keyword>
<dbReference type="InterPro" id="IPR001460">
    <property type="entry name" value="PCN-bd_Tpept"/>
</dbReference>
<proteinExistence type="inferred from homology"/>
<dbReference type="Gene3D" id="3.90.1310.10">
    <property type="entry name" value="Penicillin-binding protein 2a (Domain 2)"/>
    <property type="match status" value="1"/>
</dbReference>
<dbReference type="SUPFAM" id="SSF56519">
    <property type="entry name" value="Penicillin binding protein dimerisation domain"/>
    <property type="match status" value="1"/>
</dbReference>
<accession>A0ABU6NIB1</accession>
<reference evidence="17 18" key="1">
    <citation type="submission" date="2023-03" db="EMBL/GenBank/DDBJ databases">
        <title>Bacillus Genome Sequencing.</title>
        <authorList>
            <person name="Dunlap C."/>
        </authorList>
    </citation>
    <scope>NUCLEOTIDE SEQUENCE [LARGE SCALE GENOMIC DNA]</scope>
    <source>
        <strain evidence="17 18">B-4107</strain>
    </source>
</reference>
<evidence type="ECO:0000256" key="10">
    <source>
        <dbReference type="ARBA" id="ARBA00022989"/>
    </source>
</evidence>
<evidence type="ECO:0000256" key="2">
    <source>
        <dbReference type="ARBA" id="ARBA00004236"/>
    </source>
</evidence>
<dbReference type="InterPro" id="IPR005311">
    <property type="entry name" value="PBP_dimer"/>
</dbReference>
<evidence type="ECO:0000259" key="15">
    <source>
        <dbReference type="Pfam" id="PF00905"/>
    </source>
</evidence>
<dbReference type="PANTHER" id="PTHR30627:SF2">
    <property type="entry name" value="PEPTIDOGLYCAN D,D-TRANSPEPTIDASE MRDA"/>
    <property type="match status" value="1"/>
</dbReference>
<dbReference type="RefSeq" id="WP_328236832.1">
    <property type="nucleotide sequence ID" value="NZ_JAROAS010000010.1"/>
</dbReference>
<organism evidence="17 18">
    <name type="scientific">Shouchella miscanthi</name>
    <dbReference type="NCBI Taxonomy" id="2598861"/>
    <lineage>
        <taxon>Bacteria</taxon>
        <taxon>Bacillati</taxon>
        <taxon>Bacillota</taxon>
        <taxon>Bacilli</taxon>
        <taxon>Bacillales</taxon>
        <taxon>Bacillaceae</taxon>
        <taxon>Shouchella</taxon>
    </lineage>
</organism>
<dbReference type="Gene3D" id="3.40.710.10">
    <property type="entry name" value="DD-peptidase/beta-lactamase superfamily"/>
    <property type="match status" value="1"/>
</dbReference>
<comment type="pathway">
    <text evidence="3">Cell wall biogenesis; peptidoglycan biosynthesis.</text>
</comment>
<evidence type="ECO:0000256" key="14">
    <source>
        <dbReference type="SAM" id="Phobius"/>
    </source>
</evidence>
<feature type="transmembrane region" description="Helical" evidence="14">
    <location>
        <begin position="12"/>
        <end position="32"/>
    </location>
</feature>
<gene>
    <name evidence="17" type="ORF">P5F74_07250</name>
</gene>
<keyword evidence="10 14" id="KW-1133">Transmembrane helix</keyword>
<dbReference type="SUPFAM" id="SSF56601">
    <property type="entry name" value="beta-lactamase/transpeptidase-like"/>
    <property type="match status" value="1"/>
</dbReference>
<evidence type="ECO:0000256" key="3">
    <source>
        <dbReference type="ARBA" id="ARBA00004752"/>
    </source>
</evidence>